<accession>A0ABV0MXU4</accession>
<name>A0ABV0MXU4_9TELE</name>
<proteinExistence type="predicted"/>
<evidence type="ECO:0000313" key="2">
    <source>
        <dbReference type="Proteomes" id="UP001476798"/>
    </source>
</evidence>
<comment type="caution">
    <text evidence="1">The sequence shown here is derived from an EMBL/GenBank/DDBJ whole genome shotgun (WGS) entry which is preliminary data.</text>
</comment>
<reference evidence="1 2" key="1">
    <citation type="submission" date="2021-06" db="EMBL/GenBank/DDBJ databases">
        <authorList>
            <person name="Palmer J.M."/>
        </authorList>
    </citation>
    <scope>NUCLEOTIDE SEQUENCE [LARGE SCALE GENOMIC DNA]</scope>
    <source>
        <strain evidence="1 2">GA_2019</strain>
        <tissue evidence="1">Muscle</tissue>
    </source>
</reference>
<protein>
    <submittedName>
        <fullName evidence="1">Uncharacterized protein</fullName>
    </submittedName>
</protein>
<organism evidence="1 2">
    <name type="scientific">Goodea atripinnis</name>
    <dbReference type="NCBI Taxonomy" id="208336"/>
    <lineage>
        <taxon>Eukaryota</taxon>
        <taxon>Metazoa</taxon>
        <taxon>Chordata</taxon>
        <taxon>Craniata</taxon>
        <taxon>Vertebrata</taxon>
        <taxon>Euteleostomi</taxon>
        <taxon>Actinopterygii</taxon>
        <taxon>Neopterygii</taxon>
        <taxon>Teleostei</taxon>
        <taxon>Neoteleostei</taxon>
        <taxon>Acanthomorphata</taxon>
        <taxon>Ovalentaria</taxon>
        <taxon>Atherinomorphae</taxon>
        <taxon>Cyprinodontiformes</taxon>
        <taxon>Goodeidae</taxon>
        <taxon>Goodea</taxon>
    </lineage>
</organism>
<dbReference type="Proteomes" id="UP001476798">
    <property type="component" value="Unassembled WGS sequence"/>
</dbReference>
<gene>
    <name evidence="1" type="ORF">GOODEAATRI_001555</name>
</gene>
<dbReference type="EMBL" id="JAHRIO010020040">
    <property type="protein sequence ID" value="MEQ2163953.1"/>
    <property type="molecule type" value="Genomic_DNA"/>
</dbReference>
<sequence>MLQLQQVADLFAHMVCRDPITYLCNGKTVFWYRSTPLVYLQDPSQPGVTGGLYKWSEGAAPLVSPGFCQAAALIRDDCGCRGHSRGWLGALLSESSRAPLFLYYHKQIRGSGEHTHMQIAAERPISTLHHNGQSCMCRPSQPIKHKMNFM</sequence>
<evidence type="ECO:0000313" key="1">
    <source>
        <dbReference type="EMBL" id="MEQ2163953.1"/>
    </source>
</evidence>
<keyword evidence="2" id="KW-1185">Reference proteome</keyword>